<gene>
    <name evidence="2" type="ORF">FHS18_006182</name>
</gene>
<dbReference type="Proteomes" id="UP000570361">
    <property type="component" value="Unassembled WGS sequence"/>
</dbReference>
<dbReference type="AlphaFoldDB" id="A0A7W5B5L3"/>
<name>A0A7W5B5L3_9BACL</name>
<sequence length="142" mass="16837">MYIEENHIYFKIETIPNMVGRVKLMKLLKKDIIGIMHYVRDLEAASQWYCENLGFSIGDYDFNDFVELTLDGHYVMHLFKSEDTRPTEKAYFVLSTDDIEYTHHTLRQRNADLQPLRHYGDHAGFTLNDCDGNVLMICQYFR</sequence>
<keyword evidence="2" id="KW-0560">Oxidoreductase</keyword>
<evidence type="ECO:0000313" key="2">
    <source>
        <dbReference type="EMBL" id="MBB3114066.1"/>
    </source>
</evidence>
<evidence type="ECO:0000259" key="1">
    <source>
        <dbReference type="PROSITE" id="PS51819"/>
    </source>
</evidence>
<dbReference type="Pfam" id="PF00903">
    <property type="entry name" value="Glyoxalase"/>
    <property type="match status" value="1"/>
</dbReference>
<dbReference type="PROSITE" id="PS51819">
    <property type="entry name" value="VOC"/>
    <property type="match status" value="1"/>
</dbReference>
<comment type="caution">
    <text evidence="2">The sequence shown here is derived from an EMBL/GenBank/DDBJ whole genome shotgun (WGS) entry which is preliminary data.</text>
</comment>
<dbReference type="InterPro" id="IPR037523">
    <property type="entry name" value="VOC_core"/>
</dbReference>
<dbReference type="InterPro" id="IPR004360">
    <property type="entry name" value="Glyas_Fos-R_dOase_dom"/>
</dbReference>
<dbReference type="SUPFAM" id="SSF54593">
    <property type="entry name" value="Glyoxalase/Bleomycin resistance protein/Dihydroxybiphenyl dioxygenase"/>
    <property type="match status" value="1"/>
</dbReference>
<evidence type="ECO:0000313" key="3">
    <source>
        <dbReference type="Proteomes" id="UP000570361"/>
    </source>
</evidence>
<feature type="domain" description="VOC" evidence="1">
    <location>
        <begin position="31"/>
        <end position="140"/>
    </location>
</feature>
<keyword evidence="2" id="KW-0223">Dioxygenase</keyword>
<proteinExistence type="predicted"/>
<dbReference type="InterPro" id="IPR029068">
    <property type="entry name" value="Glyas_Bleomycin-R_OHBP_Dase"/>
</dbReference>
<dbReference type="Gene3D" id="3.10.180.10">
    <property type="entry name" value="2,3-Dihydroxybiphenyl 1,2-Dioxygenase, domain 1"/>
    <property type="match status" value="1"/>
</dbReference>
<dbReference type="RefSeq" id="WP_183604119.1">
    <property type="nucleotide sequence ID" value="NZ_JACHXK010000025.1"/>
</dbReference>
<reference evidence="2 3" key="1">
    <citation type="submission" date="2020-08" db="EMBL/GenBank/DDBJ databases">
        <title>Genomic Encyclopedia of Type Strains, Phase III (KMG-III): the genomes of soil and plant-associated and newly described type strains.</title>
        <authorList>
            <person name="Whitman W."/>
        </authorList>
    </citation>
    <scope>NUCLEOTIDE SEQUENCE [LARGE SCALE GENOMIC DNA]</scope>
    <source>
        <strain evidence="2 3">CECT 5862</strain>
    </source>
</reference>
<accession>A0A7W5B5L3</accession>
<dbReference type="EMBL" id="JACHXK010000025">
    <property type="protein sequence ID" value="MBB3114066.1"/>
    <property type="molecule type" value="Genomic_DNA"/>
</dbReference>
<organism evidence="2 3">
    <name type="scientific">Paenibacillus phyllosphaerae</name>
    <dbReference type="NCBI Taxonomy" id="274593"/>
    <lineage>
        <taxon>Bacteria</taxon>
        <taxon>Bacillati</taxon>
        <taxon>Bacillota</taxon>
        <taxon>Bacilli</taxon>
        <taxon>Bacillales</taxon>
        <taxon>Paenibacillaceae</taxon>
        <taxon>Paenibacillus</taxon>
    </lineage>
</organism>
<dbReference type="GO" id="GO:0051213">
    <property type="term" value="F:dioxygenase activity"/>
    <property type="evidence" value="ECO:0007669"/>
    <property type="project" value="UniProtKB-KW"/>
</dbReference>
<protein>
    <submittedName>
        <fullName evidence="2">Extradiol dioxygenase family protein</fullName>
    </submittedName>
</protein>
<keyword evidence="3" id="KW-1185">Reference proteome</keyword>